<feature type="compositionally biased region" description="Basic and acidic residues" evidence="1">
    <location>
        <begin position="222"/>
        <end position="235"/>
    </location>
</feature>
<evidence type="ECO:0000259" key="2">
    <source>
        <dbReference type="Pfam" id="PF14392"/>
    </source>
</evidence>
<proteinExistence type="predicted"/>
<dbReference type="GeneID" id="104760799"/>
<evidence type="ECO:0000313" key="4">
    <source>
        <dbReference type="RefSeq" id="XP_019095545.1"/>
    </source>
</evidence>
<dbReference type="PANTHER" id="PTHR31286:SF162">
    <property type="entry name" value="DUF4283 DOMAIN-CONTAINING PROTEIN-RELATED"/>
    <property type="match status" value="1"/>
</dbReference>
<name>A0ABM1R957_CAMSA</name>
<dbReference type="InterPro" id="IPR025836">
    <property type="entry name" value="Zn_knuckle_CX2CX4HX4C"/>
</dbReference>
<reference evidence="3" key="1">
    <citation type="journal article" date="2014" name="Nat. Commun.">
        <title>The emerging biofuel crop Camelina sativa retains a highly undifferentiated hexaploid genome structure.</title>
        <authorList>
            <person name="Kagale S."/>
            <person name="Koh C."/>
            <person name="Nixon J."/>
            <person name="Bollina V."/>
            <person name="Clarke W.E."/>
            <person name="Tuteja R."/>
            <person name="Spillane C."/>
            <person name="Robinson S.J."/>
            <person name="Links M.G."/>
            <person name="Clarke C."/>
            <person name="Higgins E.E."/>
            <person name="Huebert T."/>
            <person name="Sharpe A.G."/>
            <person name="Parkin I.A."/>
        </authorList>
    </citation>
    <scope>NUCLEOTIDE SEQUENCE [LARGE SCALE GENOMIC DNA]</scope>
    <source>
        <strain evidence="3">cv. DH55</strain>
    </source>
</reference>
<evidence type="ECO:0000313" key="3">
    <source>
        <dbReference type="Proteomes" id="UP000694864"/>
    </source>
</evidence>
<dbReference type="PANTHER" id="PTHR31286">
    <property type="entry name" value="GLYCINE-RICH CELL WALL STRUCTURAL PROTEIN 1.8-LIKE"/>
    <property type="match status" value="1"/>
</dbReference>
<sequence length="246" mass="27771">MDFLTSIDLWVQIRGIPLPYVSEASVLFIAKTLGEVVHVDFNEETSTQIDFIIVKIGIGLTDHLRFFRNVRFESGKGAMIGFEYEKLMKICTNCSLINHDSVHCPYPVPPVYHDDVLDVPVAQVFEEGEGSNIYSFLNEKPSSQSSELSSFSSISQPPRPANHVPNLKEFLAAHPLKTRLSSSSDFLGASSKAKDDNIRKEIVNYEDGECSKRRKGQQVQLETKRNTRPQRHDLGVRFYPTEHTSP</sequence>
<feature type="domain" description="Zinc knuckle CX2CX4HX4C" evidence="2">
    <location>
        <begin position="58"/>
        <end position="106"/>
    </location>
</feature>
<dbReference type="Pfam" id="PF14392">
    <property type="entry name" value="zf-CCHC_4"/>
    <property type="match status" value="1"/>
</dbReference>
<reference evidence="4" key="2">
    <citation type="submission" date="2025-08" db="UniProtKB">
        <authorList>
            <consortium name="RefSeq"/>
        </authorList>
    </citation>
    <scope>IDENTIFICATION</scope>
    <source>
        <tissue evidence="4">Leaf</tissue>
    </source>
</reference>
<dbReference type="RefSeq" id="XP_019095545.1">
    <property type="nucleotide sequence ID" value="XM_019240000.1"/>
</dbReference>
<keyword evidence="3" id="KW-1185">Reference proteome</keyword>
<organism evidence="3 4">
    <name type="scientific">Camelina sativa</name>
    <name type="common">False flax</name>
    <name type="synonym">Myagrum sativum</name>
    <dbReference type="NCBI Taxonomy" id="90675"/>
    <lineage>
        <taxon>Eukaryota</taxon>
        <taxon>Viridiplantae</taxon>
        <taxon>Streptophyta</taxon>
        <taxon>Embryophyta</taxon>
        <taxon>Tracheophyta</taxon>
        <taxon>Spermatophyta</taxon>
        <taxon>Magnoliopsida</taxon>
        <taxon>eudicotyledons</taxon>
        <taxon>Gunneridae</taxon>
        <taxon>Pentapetalae</taxon>
        <taxon>rosids</taxon>
        <taxon>malvids</taxon>
        <taxon>Brassicales</taxon>
        <taxon>Brassicaceae</taxon>
        <taxon>Camelineae</taxon>
        <taxon>Camelina</taxon>
    </lineage>
</organism>
<gene>
    <name evidence="4" type="primary">LOC104760799</name>
</gene>
<dbReference type="InterPro" id="IPR040256">
    <property type="entry name" value="At4g02000-like"/>
</dbReference>
<evidence type="ECO:0000256" key="1">
    <source>
        <dbReference type="SAM" id="MobiDB-lite"/>
    </source>
</evidence>
<protein>
    <submittedName>
        <fullName evidence="4">Uncharacterized protein At4g02000-like</fullName>
    </submittedName>
</protein>
<accession>A0ABM1R957</accession>
<feature type="region of interest" description="Disordered" evidence="1">
    <location>
        <begin position="203"/>
        <end position="246"/>
    </location>
</feature>
<dbReference type="Proteomes" id="UP000694864">
    <property type="component" value="Chromosome 18"/>
</dbReference>